<dbReference type="EMBL" id="JABWMJ010000007">
    <property type="protein sequence ID" value="NUZ07253.1"/>
    <property type="molecule type" value="Genomic_DNA"/>
</dbReference>
<dbReference type="PROSITE" id="PS50146">
    <property type="entry name" value="DAGK"/>
    <property type="match status" value="1"/>
</dbReference>
<dbReference type="InterPro" id="IPR016064">
    <property type="entry name" value="NAD/diacylglycerol_kinase_sf"/>
</dbReference>
<proteinExistence type="predicted"/>
<dbReference type="Gene3D" id="2.60.200.40">
    <property type="match status" value="1"/>
</dbReference>
<dbReference type="Pfam" id="PF00781">
    <property type="entry name" value="DAGK_cat"/>
    <property type="match status" value="1"/>
</dbReference>
<dbReference type="InterPro" id="IPR001206">
    <property type="entry name" value="Diacylglycerol_kinase_cat_dom"/>
</dbReference>
<feature type="domain" description="DAGKc" evidence="6">
    <location>
        <begin position="83"/>
        <end position="212"/>
    </location>
</feature>
<evidence type="ECO:0000259" key="6">
    <source>
        <dbReference type="PROSITE" id="PS50146"/>
    </source>
</evidence>
<dbReference type="Proteomes" id="UP000529637">
    <property type="component" value="Unassembled WGS sequence"/>
</dbReference>
<evidence type="ECO:0000313" key="7">
    <source>
        <dbReference type="EMBL" id="NUZ07253.1"/>
    </source>
</evidence>
<keyword evidence="2" id="KW-0547">Nucleotide-binding</keyword>
<accession>A0A7Y6NQ26</accession>
<feature type="region of interest" description="Disordered" evidence="5">
    <location>
        <begin position="1"/>
        <end position="83"/>
    </location>
</feature>
<protein>
    <recommendedName>
        <fullName evidence="6">DAGKc domain-containing protein</fullName>
    </recommendedName>
</protein>
<dbReference type="GO" id="GO:0005524">
    <property type="term" value="F:ATP binding"/>
    <property type="evidence" value="ECO:0007669"/>
    <property type="project" value="UniProtKB-KW"/>
</dbReference>
<dbReference type="SUPFAM" id="SSF111331">
    <property type="entry name" value="NAD kinase/diacylglycerol kinase-like"/>
    <property type="match status" value="1"/>
</dbReference>
<evidence type="ECO:0000256" key="1">
    <source>
        <dbReference type="ARBA" id="ARBA00022679"/>
    </source>
</evidence>
<dbReference type="PANTHER" id="PTHR12358">
    <property type="entry name" value="SPHINGOSINE KINASE"/>
    <property type="match status" value="1"/>
</dbReference>
<reference evidence="7 8" key="1">
    <citation type="submission" date="2020-06" db="EMBL/GenBank/DDBJ databases">
        <title>Schlegella sp. ID0723 isolated from air conditioner.</title>
        <authorList>
            <person name="Kim D.Y."/>
            <person name="Kim D.-U."/>
        </authorList>
    </citation>
    <scope>NUCLEOTIDE SEQUENCE [LARGE SCALE GENOMIC DNA]</scope>
    <source>
        <strain evidence="7 8">ID0723</strain>
    </source>
</reference>
<comment type="caution">
    <text evidence="7">The sequence shown here is derived from an EMBL/GenBank/DDBJ whole genome shotgun (WGS) entry which is preliminary data.</text>
</comment>
<evidence type="ECO:0000256" key="5">
    <source>
        <dbReference type="SAM" id="MobiDB-lite"/>
    </source>
</evidence>
<keyword evidence="4" id="KW-0067">ATP-binding</keyword>
<evidence type="ECO:0000256" key="3">
    <source>
        <dbReference type="ARBA" id="ARBA00022777"/>
    </source>
</evidence>
<dbReference type="SMART" id="SM00046">
    <property type="entry name" value="DAGKc"/>
    <property type="match status" value="1"/>
</dbReference>
<evidence type="ECO:0000256" key="4">
    <source>
        <dbReference type="ARBA" id="ARBA00022840"/>
    </source>
</evidence>
<dbReference type="InterPro" id="IPR017438">
    <property type="entry name" value="ATP-NAD_kinase_N"/>
</dbReference>
<dbReference type="GO" id="GO:0016301">
    <property type="term" value="F:kinase activity"/>
    <property type="evidence" value="ECO:0007669"/>
    <property type="project" value="UniProtKB-KW"/>
</dbReference>
<keyword evidence="3" id="KW-0418">Kinase</keyword>
<name>A0A7Y6NQ26_9BURK</name>
<keyword evidence="1" id="KW-0808">Transferase</keyword>
<dbReference type="AlphaFoldDB" id="A0A7Y6NQ26"/>
<dbReference type="InterPro" id="IPR045540">
    <property type="entry name" value="YegS/DAGK_C"/>
</dbReference>
<feature type="compositionally biased region" description="Basic and acidic residues" evidence="5">
    <location>
        <begin position="10"/>
        <end position="20"/>
    </location>
</feature>
<dbReference type="InterPro" id="IPR050187">
    <property type="entry name" value="Lipid_Phosphate_FormReg"/>
</dbReference>
<organism evidence="7 8">
    <name type="scientific">Piscinibacter koreensis</name>
    <dbReference type="NCBI Taxonomy" id="2742824"/>
    <lineage>
        <taxon>Bacteria</taxon>
        <taxon>Pseudomonadati</taxon>
        <taxon>Pseudomonadota</taxon>
        <taxon>Betaproteobacteria</taxon>
        <taxon>Burkholderiales</taxon>
        <taxon>Sphaerotilaceae</taxon>
        <taxon>Piscinibacter</taxon>
    </lineage>
</organism>
<sequence>MRSAAAAPPKEGRRSADCRQRPSRSTRFTGPALGDRVRARRPCRTLRDHTPAAPSAPGTERDALPAAEPPATPARAPDAPRRDPERRAFVINANAGGGAHRGWLSSAGEAIARVAGGGAVTLVADGDALDAAVDAALANGCRCIVAGGGDGTISGVAAKLVGRDVVLGVLPLGTLNHFAKDLGLPLDPDAALTVVEAGCATRVDVGEVNGRVFLNNSSLGLYPAIVRHRERQQERLGWGKWPAFAWATLAALRRYPFLDVRLRTDGAPPEALRTPFVFIGNNAYRMEGMQIGTRDGLADGLLSLYMAQRTGRWGLIRLALHALFRRLEQADDFRMLSTPEVTIETRHRRVPVATDGEVTLLEAPLRYRIRPLALQVLVADDYGRSRAGTRDSSAGGV</sequence>
<evidence type="ECO:0000313" key="8">
    <source>
        <dbReference type="Proteomes" id="UP000529637"/>
    </source>
</evidence>
<keyword evidence="8" id="KW-1185">Reference proteome</keyword>
<dbReference type="PANTHER" id="PTHR12358:SF54">
    <property type="entry name" value="SPHINGOSINE KINASE RELATED PROTEIN"/>
    <property type="match status" value="1"/>
</dbReference>
<dbReference type="Pfam" id="PF19279">
    <property type="entry name" value="YegS_C"/>
    <property type="match status" value="1"/>
</dbReference>
<dbReference type="Gene3D" id="3.40.50.10330">
    <property type="entry name" value="Probable inorganic polyphosphate/atp-NAD kinase, domain 1"/>
    <property type="match status" value="1"/>
</dbReference>
<evidence type="ECO:0000256" key="2">
    <source>
        <dbReference type="ARBA" id="ARBA00022741"/>
    </source>
</evidence>
<gene>
    <name evidence="7" type="ORF">HQN59_15940</name>
</gene>